<name>A0A3D8HHN0_9BACT</name>
<dbReference type="EMBL" id="JACRTI010000009">
    <property type="protein sequence ID" value="MBC8601241.1"/>
    <property type="molecule type" value="Genomic_DNA"/>
</dbReference>
<evidence type="ECO:0000313" key="3">
    <source>
        <dbReference type="Proteomes" id="UP000256321"/>
    </source>
</evidence>
<reference evidence="1 4" key="2">
    <citation type="submission" date="2020-08" db="EMBL/GenBank/DDBJ databases">
        <title>Genome public.</title>
        <authorList>
            <person name="Liu C."/>
            <person name="Sun Q."/>
        </authorList>
    </citation>
    <scope>NUCLEOTIDE SEQUENCE [LARGE SCALE GENOMIC DNA]</scope>
    <source>
        <strain evidence="1 4">426_9</strain>
    </source>
</reference>
<dbReference type="Proteomes" id="UP000256321">
    <property type="component" value="Unassembled WGS sequence"/>
</dbReference>
<evidence type="ECO:0000313" key="4">
    <source>
        <dbReference type="Proteomes" id="UP000629596"/>
    </source>
</evidence>
<dbReference type="RefSeq" id="WP_115498726.1">
    <property type="nucleotide sequence ID" value="NZ_JACRTI010000009.1"/>
</dbReference>
<dbReference type="InterPro" id="IPR014858">
    <property type="entry name" value="BrxB"/>
</dbReference>
<organism evidence="2 3">
    <name type="scientific">Parabacteroides acidifaciens</name>
    <dbReference type="NCBI Taxonomy" id="2290935"/>
    <lineage>
        <taxon>Bacteria</taxon>
        <taxon>Pseudomonadati</taxon>
        <taxon>Bacteroidota</taxon>
        <taxon>Bacteroidia</taxon>
        <taxon>Bacteroidales</taxon>
        <taxon>Tannerellaceae</taxon>
        <taxon>Parabacteroides</taxon>
    </lineage>
</organism>
<dbReference type="EMBL" id="QREV01000009">
    <property type="protein sequence ID" value="RDU50107.1"/>
    <property type="molecule type" value="Genomic_DNA"/>
</dbReference>
<evidence type="ECO:0000313" key="1">
    <source>
        <dbReference type="EMBL" id="MBC8601241.1"/>
    </source>
</evidence>
<proteinExistence type="predicted"/>
<sequence>MTVEQLYEKLCDPCFQNTEEGDLFYNFYIYLYDAEKEYEIRKQIQQFKENLIRPANYVDVLMMNLYDTFCEFMNGLSFGKKHPSYLQYLFDKDAENQEAVMRSLTTKANSKEFYEYIHQRILAHISTETDYKRPYVFLYGIGQMYPLLRTNVFLTNYEAYNEVNKYKIIVFYPGKQVDNTFSLFGCLEDAHAYRATLLIND</sequence>
<dbReference type="AlphaFoldDB" id="A0A3D8HHN0"/>
<protein>
    <submittedName>
        <fullName evidence="2">DUF1788 domain-containing protein</fullName>
    </submittedName>
</protein>
<dbReference type="Proteomes" id="UP000629596">
    <property type="component" value="Unassembled WGS sequence"/>
</dbReference>
<reference evidence="2 3" key="1">
    <citation type="submission" date="2018-07" db="EMBL/GenBank/DDBJ databases">
        <title>Parabacteroides acidifaciens nov. sp., isolated from human feces.</title>
        <authorList>
            <person name="Wang Y.J."/>
        </authorList>
    </citation>
    <scope>NUCLEOTIDE SEQUENCE [LARGE SCALE GENOMIC DNA]</scope>
    <source>
        <strain evidence="2 3">426-9</strain>
    </source>
</reference>
<comment type="caution">
    <text evidence="2">The sequence shown here is derived from an EMBL/GenBank/DDBJ whole genome shotgun (WGS) entry which is preliminary data.</text>
</comment>
<keyword evidence="4" id="KW-1185">Reference proteome</keyword>
<gene>
    <name evidence="2" type="ORF">DWU89_05965</name>
    <name evidence="1" type="ORF">H8784_05835</name>
</gene>
<dbReference type="Pfam" id="PF08747">
    <property type="entry name" value="BrxB"/>
    <property type="match status" value="1"/>
</dbReference>
<accession>A0A3D8HHN0</accession>
<evidence type="ECO:0000313" key="2">
    <source>
        <dbReference type="EMBL" id="RDU50107.1"/>
    </source>
</evidence>